<sequence length="68" mass="7593">MPRGTFSLVTSLDHWAPYLQLLDDNMKLAGNHPSTPFPSSLWDHHAKASQLWKTSIIGVEAYSSVIAR</sequence>
<protein>
    <submittedName>
        <fullName evidence="1">Uncharacterized protein</fullName>
    </submittedName>
</protein>
<organism evidence="1 2">
    <name type="scientific">Psophocarpus tetragonolobus</name>
    <name type="common">Winged bean</name>
    <name type="synonym">Dolichos tetragonolobus</name>
    <dbReference type="NCBI Taxonomy" id="3891"/>
    <lineage>
        <taxon>Eukaryota</taxon>
        <taxon>Viridiplantae</taxon>
        <taxon>Streptophyta</taxon>
        <taxon>Embryophyta</taxon>
        <taxon>Tracheophyta</taxon>
        <taxon>Spermatophyta</taxon>
        <taxon>Magnoliopsida</taxon>
        <taxon>eudicotyledons</taxon>
        <taxon>Gunneridae</taxon>
        <taxon>Pentapetalae</taxon>
        <taxon>rosids</taxon>
        <taxon>fabids</taxon>
        <taxon>Fabales</taxon>
        <taxon>Fabaceae</taxon>
        <taxon>Papilionoideae</taxon>
        <taxon>50 kb inversion clade</taxon>
        <taxon>NPAAA clade</taxon>
        <taxon>indigoferoid/millettioid clade</taxon>
        <taxon>Phaseoleae</taxon>
        <taxon>Psophocarpus</taxon>
    </lineage>
</organism>
<proteinExistence type="predicted"/>
<reference evidence="1 2" key="1">
    <citation type="submission" date="2024-01" db="EMBL/GenBank/DDBJ databases">
        <title>The genomes of 5 underutilized Papilionoideae crops provide insights into root nodulation and disease resistanc.</title>
        <authorList>
            <person name="Jiang F."/>
        </authorList>
    </citation>
    <scope>NUCLEOTIDE SEQUENCE [LARGE SCALE GENOMIC DNA]</scope>
    <source>
        <strain evidence="1">DUOXIRENSHENG_FW03</strain>
        <tissue evidence="1">Leaves</tissue>
    </source>
</reference>
<comment type="caution">
    <text evidence="1">The sequence shown here is derived from an EMBL/GenBank/DDBJ whole genome shotgun (WGS) entry which is preliminary data.</text>
</comment>
<dbReference type="Proteomes" id="UP001386955">
    <property type="component" value="Unassembled WGS sequence"/>
</dbReference>
<keyword evidence="2" id="KW-1185">Reference proteome</keyword>
<dbReference type="AlphaFoldDB" id="A0AAN9T567"/>
<gene>
    <name evidence="1" type="ORF">VNO78_08261</name>
</gene>
<evidence type="ECO:0000313" key="2">
    <source>
        <dbReference type="Proteomes" id="UP001386955"/>
    </source>
</evidence>
<name>A0AAN9T567_PSOTE</name>
<evidence type="ECO:0000313" key="1">
    <source>
        <dbReference type="EMBL" id="KAK7406632.1"/>
    </source>
</evidence>
<accession>A0AAN9T567</accession>
<dbReference type="EMBL" id="JAYMYS010000002">
    <property type="protein sequence ID" value="KAK7406632.1"/>
    <property type="molecule type" value="Genomic_DNA"/>
</dbReference>